<reference evidence="4" key="1">
    <citation type="submission" date="2021-02" db="EMBL/GenBank/DDBJ databases">
        <authorList>
            <person name="Nowell W R."/>
        </authorList>
    </citation>
    <scope>NUCLEOTIDE SEQUENCE</scope>
</reference>
<dbReference type="AlphaFoldDB" id="A0A8S3C1W6"/>
<dbReference type="Proteomes" id="UP000676336">
    <property type="component" value="Unassembled WGS sequence"/>
</dbReference>
<organism evidence="4 5">
    <name type="scientific">Rotaria magnacalcarata</name>
    <dbReference type="NCBI Taxonomy" id="392030"/>
    <lineage>
        <taxon>Eukaryota</taxon>
        <taxon>Metazoa</taxon>
        <taxon>Spiralia</taxon>
        <taxon>Gnathifera</taxon>
        <taxon>Rotifera</taxon>
        <taxon>Eurotatoria</taxon>
        <taxon>Bdelloidea</taxon>
        <taxon>Philodinida</taxon>
        <taxon>Philodinidae</taxon>
        <taxon>Rotaria</taxon>
    </lineage>
</organism>
<evidence type="ECO:0000313" key="3">
    <source>
        <dbReference type="EMBL" id="CAF4827233.1"/>
    </source>
</evidence>
<evidence type="ECO:0000313" key="1">
    <source>
        <dbReference type="EMBL" id="CAF4516433.1"/>
    </source>
</evidence>
<evidence type="ECO:0000313" key="2">
    <source>
        <dbReference type="EMBL" id="CAF4581932.1"/>
    </source>
</evidence>
<dbReference type="EMBL" id="CAJOBI010168901">
    <property type="protein sequence ID" value="CAF4881215.1"/>
    <property type="molecule type" value="Genomic_DNA"/>
</dbReference>
<dbReference type="EMBL" id="CAJOBH010146109">
    <property type="protein sequence ID" value="CAF4827233.1"/>
    <property type="molecule type" value="Genomic_DNA"/>
</dbReference>
<name>A0A8S3C1W6_9BILA</name>
<dbReference type="Proteomes" id="UP000681720">
    <property type="component" value="Unassembled WGS sequence"/>
</dbReference>
<gene>
    <name evidence="3" type="ORF">BYL167_LOCUS49246</name>
    <name evidence="2" type="ORF">GIL414_LOCUS38117</name>
    <name evidence="1" type="ORF">SMN809_LOCUS35609</name>
    <name evidence="4" type="ORF">SMN809_LOCUS50829</name>
</gene>
<evidence type="ECO:0000313" key="5">
    <source>
        <dbReference type="Proteomes" id="UP000676336"/>
    </source>
</evidence>
<comment type="caution">
    <text evidence="4">The sequence shown here is derived from an EMBL/GenBank/DDBJ whole genome shotgun (WGS) entry which is preliminary data.</text>
</comment>
<sequence length="43" mass="4972">NEFNRSVQCPNCKEFSFMGEWTTPKELQCSKMKPCILCGQNVD</sequence>
<evidence type="ECO:0000313" key="4">
    <source>
        <dbReference type="EMBL" id="CAF4881215.1"/>
    </source>
</evidence>
<feature type="non-terminal residue" evidence="4">
    <location>
        <position position="43"/>
    </location>
</feature>
<feature type="non-terminal residue" evidence="4">
    <location>
        <position position="1"/>
    </location>
</feature>
<accession>A0A8S3C1W6</accession>
<dbReference type="EMBL" id="CAJOBJ010099759">
    <property type="protein sequence ID" value="CAF4581932.1"/>
    <property type="molecule type" value="Genomic_DNA"/>
</dbReference>
<protein>
    <submittedName>
        <fullName evidence="4">Uncharacterized protein</fullName>
    </submittedName>
</protein>
<dbReference type="EMBL" id="CAJOBI010085374">
    <property type="protein sequence ID" value="CAF4516433.1"/>
    <property type="molecule type" value="Genomic_DNA"/>
</dbReference>
<dbReference type="Proteomes" id="UP000681967">
    <property type="component" value="Unassembled WGS sequence"/>
</dbReference>
<proteinExistence type="predicted"/>